<comment type="catalytic activity">
    <reaction evidence="7">
        <text>L-isoleucine + 2-oxoglutarate = (S)-3-methyl-2-oxopentanoate + L-glutamate</text>
        <dbReference type="Rhea" id="RHEA:24801"/>
        <dbReference type="ChEBI" id="CHEBI:16810"/>
        <dbReference type="ChEBI" id="CHEBI:29985"/>
        <dbReference type="ChEBI" id="CHEBI:35146"/>
        <dbReference type="ChEBI" id="CHEBI:58045"/>
        <dbReference type="EC" id="2.6.1.42"/>
    </reaction>
</comment>
<comment type="similarity">
    <text evidence="4">Belongs to the class-IV pyridoxal-phosphate-dependent aminotransferase family.</text>
</comment>
<protein>
    <recommendedName>
        <fullName evidence="5">branched-chain-amino-acid transaminase</fullName>
        <ecNumber evidence="5">2.6.1.42</ecNumber>
    </recommendedName>
</protein>
<comment type="caution">
    <text evidence="9">The sequence shown here is derived from an EMBL/GenBank/DDBJ whole genome shotgun (WGS) entry which is preliminary data.</text>
</comment>
<keyword evidence="9" id="KW-0456">Lyase</keyword>
<dbReference type="CDD" id="cd00449">
    <property type="entry name" value="PLPDE_IV"/>
    <property type="match status" value="1"/>
</dbReference>
<dbReference type="InterPro" id="IPR043132">
    <property type="entry name" value="BCAT-like_C"/>
</dbReference>
<dbReference type="InterPro" id="IPR043131">
    <property type="entry name" value="BCAT-like_N"/>
</dbReference>
<evidence type="ECO:0000256" key="4">
    <source>
        <dbReference type="ARBA" id="ARBA00009320"/>
    </source>
</evidence>
<dbReference type="Proteomes" id="UP000245647">
    <property type="component" value="Unassembled WGS sequence"/>
</dbReference>
<dbReference type="Gene3D" id="3.20.10.10">
    <property type="entry name" value="D-amino Acid Aminotransferase, subunit A, domain 2"/>
    <property type="match status" value="1"/>
</dbReference>
<evidence type="ECO:0000256" key="8">
    <source>
        <dbReference type="ARBA" id="ARBA00049229"/>
    </source>
</evidence>
<dbReference type="InterPro" id="IPR036038">
    <property type="entry name" value="Aminotransferase-like"/>
</dbReference>
<evidence type="ECO:0000313" key="9">
    <source>
        <dbReference type="EMBL" id="PWG81640.1"/>
    </source>
</evidence>
<dbReference type="GO" id="GO:0004084">
    <property type="term" value="F:branched-chain-amino-acid transaminase activity"/>
    <property type="evidence" value="ECO:0007669"/>
    <property type="project" value="UniProtKB-EC"/>
</dbReference>
<comment type="pathway">
    <text evidence="2">Amino-acid biosynthesis; L-valine biosynthesis; L-valine from pyruvate: step 4/4.</text>
</comment>
<dbReference type="PANTHER" id="PTHR42743">
    <property type="entry name" value="AMINO-ACID AMINOTRANSFERASE"/>
    <property type="match status" value="1"/>
</dbReference>
<proteinExistence type="inferred from homology"/>
<dbReference type="Gene3D" id="3.30.470.10">
    <property type="match status" value="1"/>
</dbReference>
<comment type="pathway">
    <text evidence="1">Amino-acid biosynthesis; L-isoleucine biosynthesis; L-isoleucine from 2-oxobutanoate: step 4/4.</text>
</comment>
<dbReference type="GO" id="GO:0016829">
    <property type="term" value="F:lyase activity"/>
    <property type="evidence" value="ECO:0007669"/>
    <property type="project" value="UniProtKB-KW"/>
</dbReference>
<name>A0A2U2PJT0_9SPHI</name>
<comment type="catalytic activity">
    <reaction evidence="8">
        <text>L-leucine + 2-oxoglutarate = 4-methyl-2-oxopentanoate + L-glutamate</text>
        <dbReference type="Rhea" id="RHEA:18321"/>
        <dbReference type="ChEBI" id="CHEBI:16810"/>
        <dbReference type="ChEBI" id="CHEBI:17865"/>
        <dbReference type="ChEBI" id="CHEBI:29985"/>
        <dbReference type="ChEBI" id="CHEBI:57427"/>
        <dbReference type="EC" id="2.6.1.42"/>
    </reaction>
</comment>
<evidence type="ECO:0000256" key="7">
    <source>
        <dbReference type="ARBA" id="ARBA00048798"/>
    </source>
</evidence>
<comment type="pathway">
    <text evidence="3">Amino-acid biosynthesis; L-leucine biosynthesis; L-leucine from 3-methyl-2-oxobutanoate: step 4/4.</text>
</comment>
<dbReference type="GO" id="GO:0046394">
    <property type="term" value="P:carboxylic acid biosynthetic process"/>
    <property type="evidence" value="ECO:0007669"/>
    <property type="project" value="UniProtKB-ARBA"/>
</dbReference>
<accession>A0A2U2PJT0</accession>
<evidence type="ECO:0000256" key="2">
    <source>
        <dbReference type="ARBA" id="ARBA00004931"/>
    </source>
</evidence>
<evidence type="ECO:0000256" key="6">
    <source>
        <dbReference type="ARBA" id="ARBA00048212"/>
    </source>
</evidence>
<evidence type="ECO:0000256" key="1">
    <source>
        <dbReference type="ARBA" id="ARBA00004824"/>
    </source>
</evidence>
<reference evidence="9 10" key="1">
    <citation type="submission" date="2018-04" db="EMBL/GenBank/DDBJ databases">
        <title>Pedobacter chongqingensis sp. nov., isolated from a rottenly hemp rope.</title>
        <authorList>
            <person name="Cai Y."/>
        </authorList>
    </citation>
    <scope>NUCLEOTIDE SEQUENCE [LARGE SCALE GENOMIC DNA]</scope>
    <source>
        <strain evidence="9 10">FJ4-8</strain>
    </source>
</reference>
<dbReference type="OrthoDB" id="9805628at2"/>
<evidence type="ECO:0000256" key="3">
    <source>
        <dbReference type="ARBA" id="ARBA00005072"/>
    </source>
</evidence>
<dbReference type="AlphaFoldDB" id="A0A2U2PJT0"/>
<dbReference type="InterPro" id="IPR050571">
    <property type="entry name" value="Class-IV_PLP-Dep_Aminotrnsfr"/>
</dbReference>
<sequence>MNFINYNGEIYPANQPVLTVANRGFKYGDGLFESMRMIKGELRFAGLHAARLQEGMKALGLEGYESMSTELLREKVVELAIRNTIENARVRLTVFRDADGLYSPSGNRFGYCIEMTPVAETHYTGNAKGLIVDVYEELTKPVGFLSNYKTCNSLLYVMAGIYRKRHSLDDLFILNQNGFLCETMSSNVFILFDKQLYTPALTEGCIAGIMRTAVTKIAEAGNIPVIEAQINPDILNVADEVFLTNATRGIQWVMGFNSKRYFNKLSRQLLDKLNEGEPVL</sequence>
<dbReference type="PANTHER" id="PTHR42743:SF11">
    <property type="entry name" value="AMINODEOXYCHORISMATE LYASE"/>
    <property type="match status" value="1"/>
</dbReference>
<dbReference type="InterPro" id="IPR001544">
    <property type="entry name" value="Aminotrans_IV"/>
</dbReference>
<comment type="catalytic activity">
    <reaction evidence="6">
        <text>L-valine + 2-oxoglutarate = 3-methyl-2-oxobutanoate + L-glutamate</text>
        <dbReference type="Rhea" id="RHEA:24813"/>
        <dbReference type="ChEBI" id="CHEBI:11851"/>
        <dbReference type="ChEBI" id="CHEBI:16810"/>
        <dbReference type="ChEBI" id="CHEBI:29985"/>
        <dbReference type="ChEBI" id="CHEBI:57762"/>
        <dbReference type="EC" id="2.6.1.42"/>
    </reaction>
</comment>
<dbReference type="SUPFAM" id="SSF56752">
    <property type="entry name" value="D-aminoacid aminotransferase-like PLP-dependent enzymes"/>
    <property type="match status" value="1"/>
</dbReference>
<keyword evidence="10" id="KW-1185">Reference proteome</keyword>
<dbReference type="RefSeq" id="WP_109414585.1">
    <property type="nucleotide sequence ID" value="NZ_QEAS01000003.1"/>
</dbReference>
<gene>
    <name evidence="9" type="ORF">DDR33_04475</name>
</gene>
<evidence type="ECO:0000313" key="10">
    <source>
        <dbReference type="Proteomes" id="UP000245647"/>
    </source>
</evidence>
<dbReference type="EMBL" id="QEAS01000003">
    <property type="protein sequence ID" value="PWG81640.1"/>
    <property type="molecule type" value="Genomic_DNA"/>
</dbReference>
<dbReference type="Pfam" id="PF01063">
    <property type="entry name" value="Aminotran_4"/>
    <property type="match status" value="1"/>
</dbReference>
<dbReference type="EC" id="2.6.1.42" evidence="5"/>
<organism evidence="9 10">
    <name type="scientific">Pararcticibacter amylolyticus</name>
    <dbReference type="NCBI Taxonomy" id="2173175"/>
    <lineage>
        <taxon>Bacteria</taxon>
        <taxon>Pseudomonadati</taxon>
        <taxon>Bacteroidota</taxon>
        <taxon>Sphingobacteriia</taxon>
        <taxon>Sphingobacteriales</taxon>
        <taxon>Sphingobacteriaceae</taxon>
        <taxon>Pararcticibacter</taxon>
    </lineage>
</organism>
<evidence type="ECO:0000256" key="5">
    <source>
        <dbReference type="ARBA" id="ARBA00013053"/>
    </source>
</evidence>